<keyword evidence="3" id="KW-1185">Reference proteome</keyword>
<reference evidence="3" key="1">
    <citation type="submission" date="2016-06" db="EMBL/GenBank/DDBJ databases">
        <title>Parallel loss of symbiosis genes in relatives of nitrogen-fixing non-legume Parasponia.</title>
        <authorList>
            <person name="Van Velzen R."/>
            <person name="Holmer R."/>
            <person name="Bu F."/>
            <person name="Rutten L."/>
            <person name="Van Zeijl A."/>
            <person name="Liu W."/>
            <person name="Santuari L."/>
            <person name="Cao Q."/>
            <person name="Sharma T."/>
            <person name="Shen D."/>
            <person name="Roswanjaya Y."/>
            <person name="Wardhani T."/>
            <person name="Kalhor M.S."/>
            <person name="Jansen J."/>
            <person name="Van den Hoogen J."/>
            <person name="Gungor B."/>
            <person name="Hartog M."/>
            <person name="Hontelez J."/>
            <person name="Verver J."/>
            <person name="Yang W.-C."/>
            <person name="Schijlen E."/>
            <person name="Repin R."/>
            <person name="Schilthuizen M."/>
            <person name="Schranz E."/>
            <person name="Heidstra R."/>
            <person name="Miyata K."/>
            <person name="Fedorova E."/>
            <person name="Kohlen W."/>
            <person name="Bisseling T."/>
            <person name="Smit S."/>
            <person name="Geurts R."/>
        </authorList>
    </citation>
    <scope>NUCLEOTIDE SEQUENCE [LARGE SCALE GENOMIC DNA]</scope>
    <source>
        <strain evidence="3">cv. RG33-2</strain>
    </source>
</reference>
<evidence type="ECO:0000256" key="1">
    <source>
        <dbReference type="SAM" id="Phobius"/>
    </source>
</evidence>
<dbReference type="Proteomes" id="UP000237000">
    <property type="component" value="Unassembled WGS sequence"/>
</dbReference>
<comment type="caution">
    <text evidence="2">The sequence shown here is derived from an EMBL/GenBank/DDBJ whole genome shotgun (WGS) entry which is preliminary data.</text>
</comment>
<feature type="non-terminal residue" evidence="2">
    <location>
        <position position="1"/>
    </location>
</feature>
<name>A0A2P5AJK2_TREOI</name>
<evidence type="ECO:0000313" key="2">
    <source>
        <dbReference type="EMBL" id="PON36684.1"/>
    </source>
</evidence>
<proteinExistence type="predicted"/>
<organism evidence="2 3">
    <name type="scientific">Trema orientale</name>
    <name type="common">Charcoal tree</name>
    <name type="synonym">Celtis orientalis</name>
    <dbReference type="NCBI Taxonomy" id="63057"/>
    <lineage>
        <taxon>Eukaryota</taxon>
        <taxon>Viridiplantae</taxon>
        <taxon>Streptophyta</taxon>
        <taxon>Embryophyta</taxon>
        <taxon>Tracheophyta</taxon>
        <taxon>Spermatophyta</taxon>
        <taxon>Magnoliopsida</taxon>
        <taxon>eudicotyledons</taxon>
        <taxon>Gunneridae</taxon>
        <taxon>Pentapetalae</taxon>
        <taxon>rosids</taxon>
        <taxon>fabids</taxon>
        <taxon>Rosales</taxon>
        <taxon>Cannabaceae</taxon>
        <taxon>Trema</taxon>
    </lineage>
</organism>
<evidence type="ECO:0000313" key="3">
    <source>
        <dbReference type="Proteomes" id="UP000237000"/>
    </source>
</evidence>
<sequence>SEAVVVWRRGNDLERRKYQRLSEKLVSDYLYFFFSLYISHRISLSLSHIFSYKQKRKKKVAEQGLGVREKEQQLAAGIIRVLKEFTETLSFVFSFSRDLSLSIISLYLCFYNSFSSSSSYFSYINFFFKNLA</sequence>
<dbReference type="EMBL" id="JXTC01000818">
    <property type="protein sequence ID" value="PON36684.1"/>
    <property type="molecule type" value="Genomic_DNA"/>
</dbReference>
<dbReference type="AlphaFoldDB" id="A0A2P5AJK2"/>
<keyword evidence="1" id="KW-1133">Transmembrane helix</keyword>
<keyword evidence="1" id="KW-0472">Membrane</keyword>
<feature type="transmembrane region" description="Helical" evidence="1">
    <location>
        <begin position="29"/>
        <end position="50"/>
    </location>
</feature>
<dbReference type="InParanoid" id="A0A2P5AJK2"/>
<protein>
    <submittedName>
        <fullName evidence="2">Uncharacterized protein</fullName>
    </submittedName>
</protein>
<gene>
    <name evidence="2" type="ORF">TorRG33x02_348830</name>
</gene>
<accession>A0A2P5AJK2</accession>
<keyword evidence="1" id="KW-0812">Transmembrane</keyword>